<keyword evidence="6 7" id="KW-0472">Membrane</keyword>
<name>A0ABW6KD34_9BACI</name>
<evidence type="ECO:0000256" key="5">
    <source>
        <dbReference type="ARBA" id="ARBA00022989"/>
    </source>
</evidence>
<keyword evidence="9" id="KW-1185">Reference proteome</keyword>
<evidence type="ECO:0000313" key="8">
    <source>
        <dbReference type="EMBL" id="MFE8702064.1"/>
    </source>
</evidence>
<feature type="transmembrane region" description="Helical" evidence="7">
    <location>
        <begin position="308"/>
        <end position="330"/>
    </location>
</feature>
<accession>A0ABW6KD34</accession>
<feature type="transmembrane region" description="Helical" evidence="7">
    <location>
        <begin position="267"/>
        <end position="288"/>
    </location>
</feature>
<dbReference type="RefSeq" id="WP_389362032.1">
    <property type="nucleotide sequence ID" value="NZ_JBIACK010000008.1"/>
</dbReference>
<evidence type="ECO:0000256" key="6">
    <source>
        <dbReference type="ARBA" id="ARBA00023136"/>
    </source>
</evidence>
<comment type="caution">
    <text evidence="8">The sequence shown here is derived from an EMBL/GenBank/DDBJ whole genome shotgun (WGS) entry which is preliminary data.</text>
</comment>
<organism evidence="8 9">
    <name type="scientific">Cytobacillus spartinae</name>
    <dbReference type="NCBI Taxonomy" id="3299023"/>
    <lineage>
        <taxon>Bacteria</taxon>
        <taxon>Bacillati</taxon>
        <taxon>Bacillota</taxon>
        <taxon>Bacilli</taxon>
        <taxon>Bacillales</taxon>
        <taxon>Bacillaceae</taxon>
        <taxon>Cytobacillus</taxon>
    </lineage>
</organism>
<feature type="transmembrane region" description="Helical" evidence="7">
    <location>
        <begin position="83"/>
        <end position="109"/>
    </location>
</feature>
<dbReference type="EMBL" id="JBIACK010000008">
    <property type="protein sequence ID" value="MFE8702064.1"/>
    <property type="molecule type" value="Genomic_DNA"/>
</dbReference>
<protein>
    <submittedName>
        <fullName evidence="8">Permease</fullName>
    </submittedName>
</protein>
<keyword evidence="4 7" id="KW-0812">Transmembrane</keyword>
<reference evidence="8 9" key="1">
    <citation type="submission" date="2024-08" db="EMBL/GenBank/DDBJ databases">
        <title>Two novel Cytobacillus novel species.</title>
        <authorList>
            <person name="Liu G."/>
        </authorList>
    </citation>
    <scope>NUCLEOTIDE SEQUENCE [LARGE SCALE GENOMIC DNA]</scope>
    <source>
        <strain evidence="8 9">FJAT-54145</strain>
    </source>
</reference>
<dbReference type="InterPro" id="IPR052923">
    <property type="entry name" value="UPF0718"/>
</dbReference>
<keyword evidence="5 7" id="KW-1133">Transmembrane helix</keyword>
<dbReference type="InterPro" id="IPR005524">
    <property type="entry name" value="DUF318"/>
</dbReference>
<evidence type="ECO:0000256" key="1">
    <source>
        <dbReference type="ARBA" id="ARBA00004651"/>
    </source>
</evidence>
<feature type="transmembrane region" description="Helical" evidence="7">
    <location>
        <begin position="156"/>
        <end position="174"/>
    </location>
</feature>
<sequence length="331" mass="37294">MTSKRLDFISILLFLLFLALFLFSEALSINSRLSIPKEWLNVNTIFISIVLEAIPFILLGVFVAALIQIFVSEEWLKKFIPKNPVLALFPAVIMGAIFPICECAIVPIVRRLLLKGMPLHVGIVFLVSAPILNPIVFASTYYAFGAKDVSIAYSRMGIAFVVSLIIGAVIYMIFKNKWQLKEKEDSLVVQEHSHSKKKNKVMDTLQHASDEFFDMGKYLIIGAFIASLFQTFLDRSILEAVGMNVWLSPMVMMAFAYVLSLCSEADAFVASSFYNQFTGTSLIAFLVYGPMIDLKNTVVMLAYFNKRFVLIFIGILTVTVYISVMVYHVFF</sequence>
<evidence type="ECO:0000256" key="4">
    <source>
        <dbReference type="ARBA" id="ARBA00022692"/>
    </source>
</evidence>
<feature type="transmembrane region" description="Helical" evidence="7">
    <location>
        <begin position="44"/>
        <end position="71"/>
    </location>
</feature>
<feature type="transmembrane region" description="Helical" evidence="7">
    <location>
        <begin position="121"/>
        <end position="144"/>
    </location>
</feature>
<feature type="transmembrane region" description="Helical" evidence="7">
    <location>
        <begin position="245"/>
        <end position="261"/>
    </location>
</feature>
<proteinExistence type="inferred from homology"/>
<dbReference type="Pfam" id="PF03773">
    <property type="entry name" value="ArsP_1"/>
    <property type="match status" value="1"/>
</dbReference>
<keyword evidence="3" id="KW-1003">Cell membrane</keyword>
<comment type="subcellular location">
    <subcellularLocation>
        <location evidence="1">Cell membrane</location>
        <topology evidence="1">Multi-pass membrane protein</topology>
    </subcellularLocation>
</comment>
<evidence type="ECO:0000313" key="9">
    <source>
        <dbReference type="Proteomes" id="UP001601059"/>
    </source>
</evidence>
<dbReference type="Proteomes" id="UP001601059">
    <property type="component" value="Unassembled WGS sequence"/>
</dbReference>
<gene>
    <name evidence="8" type="ORF">ACFYKX_15815</name>
</gene>
<comment type="similarity">
    <text evidence="2">Belongs to the UPF0718 family.</text>
</comment>
<feature type="transmembrane region" description="Helical" evidence="7">
    <location>
        <begin position="215"/>
        <end position="233"/>
    </location>
</feature>
<dbReference type="PANTHER" id="PTHR34184">
    <property type="entry name" value="UPF0718 PROTEIN YCGR"/>
    <property type="match status" value="1"/>
</dbReference>
<evidence type="ECO:0000256" key="3">
    <source>
        <dbReference type="ARBA" id="ARBA00022475"/>
    </source>
</evidence>
<evidence type="ECO:0000256" key="2">
    <source>
        <dbReference type="ARBA" id="ARBA00006386"/>
    </source>
</evidence>
<dbReference type="PANTHER" id="PTHR34184:SF4">
    <property type="entry name" value="UPF0718 PROTEIN YCGR"/>
    <property type="match status" value="1"/>
</dbReference>
<evidence type="ECO:0000256" key="7">
    <source>
        <dbReference type="SAM" id="Phobius"/>
    </source>
</evidence>